<dbReference type="Gene3D" id="3.40.50.1820">
    <property type="entry name" value="alpha/beta hydrolase"/>
    <property type="match status" value="1"/>
</dbReference>
<keyword evidence="2 4" id="KW-0378">Hydrolase</keyword>
<evidence type="ECO:0000313" key="4">
    <source>
        <dbReference type="EMBL" id="GAA0863107.1"/>
    </source>
</evidence>
<comment type="caution">
    <text evidence="4">The sequence shown here is derived from an EMBL/GenBank/DDBJ whole genome shotgun (WGS) entry which is preliminary data.</text>
</comment>
<dbReference type="GO" id="GO:0016787">
    <property type="term" value="F:hydrolase activity"/>
    <property type="evidence" value="ECO:0007669"/>
    <property type="project" value="UniProtKB-KW"/>
</dbReference>
<dbReference type="RefSeq" id="WP_346043627.1">
    <property type="nucleotide sequence ID" value="NZ_BAAACP010000005.1"/>
</dbReference>
<evidence type="ECO:0000256" key="2">
    <source>
        <dbReference type="ARBA" id="ARBA00022801"/>
    </source>
</evidence>
<dbReference type="PRINTS" id="PR00793">
    <property type="entry name" value="PROAMNOPTASE"/>
</dbReference>
<dbReference type="PANTHER" id="PTHR43798">
    <property type="entry name" value="MONOACYLGLYCEROL LIPASE"/>
    <property type="match status" value="1"/>
</dbReference>
<feature type="domain" description="AB hydrolase-1" evidence="3">
    <location>
        <begin position="23"/>
        <end position="258"/>
    </location>
</feature>
<proteinExistence type="inferred from homology"/>
<accession>A0ABP3XFM0</accession>
<dbReference type="SUPFAM" id="SSF53474">
    <property type="entry name" value="alpha/beta-Hydrolases"/>
    <property type="match status" value="1"/>
</dbReference>
<dbReference type="PANTHER" id="PTHR43798:SF31">
    <property type="entry name" value="AB HYDROLASE SUPERFAMILY PROTEIN YCLE"/>
    <property type="match status" value="1"/>
</dbReference>
<evidence type="ECO:0000313" key="5">
    <source>
        <dbReference type="Proteomes" id="UP001400965"/>
    </source>
</evidence>
<dbReference type="InterPro" id="IPR002410">
    <property type="entry name" value="Peptidase_S33"/>
</dbReference>
<comment type="similarity">
    <text evidence="1">Belongs to the peptidase S33 family.</text>
</comment>
<dbReference type="InterPro" id="IPR000073">
    <property type="entry name" value="AB_hydrolase_1"/>
</dbReference>
<dbReference type="InterPro" id="IPR050266">
    <property type="entry name" value="AB_hydrolase_sf"/>
</dbReference>
<dbReference type="InterPro" id="IPR029058">
    <property type="entry name" value="AB_hydrolase_fold"/>
</dbReference>
<evidence type="ECO:0000259" key="3">
    <source>
        <dbReference type="Pfam" id="PF00561"/>
    </source>
</evidence>
<evidence type="ECO:0000256" key="1">
    <source>
        <dbReference type="ARBA" id="ARBA00010088"/>
    </source>
</evidence>
<dbReference type="Proteomes" id="UP001400965">
    <property type="component" value="Unassembled WGS sequence"/>
</dbReference>
<reference evidence="5" key="1">
    <citation type="journal article" date="2019" name="Int. J. Syst. Evol. Microbiol.">
        <title>The Global Catalogue of Microorganisms (GCM) 10K type strain sequencing project: providing services to taxonomists for standard genome sequencing and annotation.</title>
        <authorList>
            <consortium name="The Broad Institute Genomics Platform"/>
            <consortium name="The Broad Institute Genome Sequencing Center for Infectious Disease"/>
            <person name="Wu L."/>
            <person name="Ma J."/>
        </authorList>
    </citation>
    <scope>NUCLEOTIDE SEQUENCE [LARGE SCALE GENOMIC DNA]</scope>
    <source>
        <strain evidence="5">JCM 6486</strain>
    </source>
</reference>
<name>A0ABP3XFM0_9FIRM</name>
<dbReference type="Pfam" id="PF00561">
    <property type="entry name" value="Abhydrolase_1"/>
    <property type="match status" value="1"/>
</dbReference>
<dbReference type="PRINTS" id="PR00111">
    <property type="entry name" value="ABHYDROLASE"/>
</dbReference>
<sequence>MLIKTIDNINLYVDKVGNGYNCIYIHGGPGAWSKDFEVFCGDYLSNYLSMIYIDQRGCGRSEGTMYSDYSIDTIIEDIEDIRKELKIDKCILLAHSFGGIIATKYAYKYKQYVKGLILMNCTLDMKESLKSQINEGCKLLGIDTIDYCDNLIEVWKKIAFNLVMENKYYKLQYKKYSNFLKVEDIDKDMLNTNMSNQAFNNESYFYDYRNVSSEIEVPTLIICGNKDYAIGINHYKTFNFKNSIVKIINGKHNPYIEDTLELVNIIKNFVLSL</sequence>
<keyword evidence="5" id="KW-1185">Reference proteome</keyword>
<protein>
    <submittedName>
        <fullName evidence="4">Alpha/beta fold hydrolase</fullName>
    </submittedName>
</protein>
<organism evidence="4 5">
    <name type="scientific">Paraclostridium tenue</name>
    <dbReference type="NCBI Taxonomy" id="1737"/>
    <lineage>
        <taxon>Bacteria</taxon>
        <taxon>Bacillati</taxon>
        <taxon>Bacillota</taxon>
        <taxon>Clostridia</taxon>
        <taxon>Peptostreptococcales</taxon>
        <taxon>Peptostreptococcaceae</taxon>
        <taxon>Paraclostridium</taxon>
    </lineage>
</organism>
<dbReference type="EMBL" id="BAAACP010000005">
    <property type="protein sequence ID" value="GAA0863107.1"/>
    <property type="molecule type" value="Genomic_DNA"/>
</dbReference>
<gene>
    <name evidence="4" type="ORF">GCM10008917_11150</name>
</gene>